<keyword evidence="14" id="KW-1185">Reference proteome</keyword>
<feature type="region of interest" description="Disordered" evidence="11">
    <location>
        <begin position="820"/>
        <end position="839"/>
    </location>
</feature>
<evidence type="ECO:0000259" key="12">
    <source>
        <dbReference type="PROSITE" id="PS50011"/>
    </source>
</evidence>
<dbReference type="PANTHER" id="PTHR22972">
    <property type="entry name" value="SERINE/THREONINE PROTEIN KINASE"/>
    <property type="match status" value="1"/>
</dbReference>
<dbReference type="Gene3D" id="1.10.510.10">
    <property type="entry name" value="Transferase(Phosphotransferase) domain 1"/>
    <property type="match status" value="1"/>
</dbReference>
<name>A0A8D0LBI4_SPHPU</name>
<dbReference type="PANTHER" id="PTHR22972:SF3">
    <property type="entry name" value="INACTIVE TYROSINE-PROTEIN KINASE PRAG1"/>
    <property type="match status" value="1"/>
</dbReference>
<feature type="domain" description="Protein kinase" evidence="12">
    <location>
        <begin position="963"/>
        <end position="1277"/>
    </location>
</feature>
<evidence type="ECO:0000256" key="4">
    <source>
        <dbReference type="ARBA" id="ARBA00022490"/>
    </source>
</evidence>
<evidence type="ECO:0000256" key="5">
    <source>
        <dbReference type="ARBA" id="ARBA00022553"/>
    </source>
</evidence>
<evidence type="ECO:0000256" key="10">
    <source>
        <dbReference type="ARBA" id="ARBA00079294"/>
    </source>
</evidence>
<keyword evidence="6" id="KW-0965">Cell junction</keyword>
<evidence type="ECO:0000256" key="3">
    <source>
        <dbReference type="ARBA" id="ARBA00004496"/>
    </source>
</evidence>
<keyword evidence="7" id="KW-0539">Nucleus</keyword>
<feature type="region of interest" description="Disordered" evidence="11">
    <location>
        <begin position="760"/>
        <end position="813"/>
    </location>
</feature>
<dbReference type="SUPFAM" id="SSF56112">
    <property type="entry name" value="Protein kinase-like (PK-like)"/>
    <property type="match status" value="1"/>
</dbReference>
<reference evidence="13" key="1">
    <citation type="submission" date="2025-08" db="UniProtKB">
        <authorList>
            <consortium name="Ensembl"/>
        </authorList>
    </citation>
    <scope>IDENTIFICATION</scope>
</reference>
<protein>
    <recommendedName>
        <fullName evidence="9">Inactive tyrosine-protein kinase PRAG1</fullName>
    </recommendedName>
    <alternativeName>
        <fullName evidence="10">PEAK1-related kinase-activating pseudokinase 1</fullName>
    </alternativeName>
</protein>
<dbReference type="PROSITE" id="PS00109">
    <property type="entry name" value="PROTEIN_KINASE_TYR"/>
    <property type="match status" value="1"/>
</dbReference>
<dbReference type="InterPro" id="IPR008266">
    <property type="entry name" value="Tyr_kinase_AS"/>
</dbReference>
<evidence type="ECO:0000256" key="7">
    <source>
        <dbReference type="ARBA" id="ARBA00023242"/>
    </source>
</evidence>
<gene>
    <name evidence="13" type="primary">PRAG1</name>
</gene>
<feature type="compositionally biased region" description="Polar residues" evidence="11">
    <location>
        <begin position="760"/>
        <end position="772"/>
    </location>
</feature>
<dbReference type="Pfam" id="PF00069">
    <property type="entry name" value="Pkinase"/>
    <property type="match status" value="1"/>
</dbReference>
<dbReference type="GO" id="GO:0005634">
    <property type="term" value="C:nucleus"/>
    <property type="evidence" value="ECO:0007669"/>
    <property type="project" value="UniProtKB-SubCell"/>
</dbReference>
<organism evidence="13 14">
    <name type="scientific">Sphenodon punctatus</name>
    <name type="common">Tuatara</name>
    <name type="synonym">Hatteria punctata</name>
    <dbReference type="NCBI Taxonomy" id="8508"/>
    <lineage>
        <taxon>Eukaryota</taxon>
        <taxon>Metazoa</taxon>
        <taxon>Chordata</taxon>
        <taxon>Craniata</taxon>
        <taxon>Vertebrata</taxon>
        <taxon>Euteleostomi</taxon>
        <taxon>Lepidosauria</taxon>
        <taxon>Sphenodontia</taxon>
        <taxon>Sphenodontidae</taxon>
        <taxon>Sphenodon</taxon>
    </lineage>
</organism>
<dbReference type="OMA" id="DLKMSAC"/>
<dbReference type="GeneTree" id="ENSGT00940000157066"/>
<evidence type="ECO:0000313" key="14">
    <source>
        <dbReference type="Proteomes" id="UP000694392"/>
    </source>
</evidence>
<feature type="region of interest" description="Disordered" evidence="11">
    <location>
        <begin position="541"/>
        <end position="568"/>
    </location>
</feature>
<accession>A0A8D0LBI4</accession>
<dbReference type="InterPro" id="IPR000719">
    <property type="entry name" value="Prot_kinase_dom"/>
</dbReference>
<keyword evidence="5" id="KW-0597">Phosphoprotein</keyword>
<dbReference type="GO" id="GO:0005925">
    <property type="term" value="C:focal adhesion"/>
    <property type="evidence" value="ECO:0007669"/>
    <property type="project" value="UniProtKB-SubCell"/>
</dbReference>
<comment type="subcellular location">
    <subcellularLocation>
        <location evidence="2">Cell junction</location>
        <location evidence="2">Focal adhesion</location>
    </subcellularLocation>
    <subcellularLocation>
        <location evidence="3">Cytoplasm</location>
    </subcellularLocation>
    <subcellularLocation>
        <location evidence="1">Nucleus</location>
    </subcellularLocation>
</comment>
<dbReference type="PROSITE" id="PS50011">
    <property type="entry name" value="PROTEIN_KINASE_DOM"/>
    <property type="match status" value="1"/>
</dbReference>
<dbReference type="GO" id="GO:0042802">
    <property type="term" value="F:identical protein binding"/>
    <property type="evidence" value="ECO:0007669"/>
    <property type="project" value="Ensembl"/>
</dbReference>
<reference evidence="13" key="2">
    <citation type="submission" date="2025-09" db="UniProtKB">
        <authorList>
            <consortium name="Ensembl"/>
        </authorList>
    </citation>
    <scope>IDENTIFICATION</scope>
</reference>
<dbReference type="Ensembl" id="ENSSPUT00000024310.1">
    <property type="protein sequence ID" value="ENSSPUP00000022802.1"/>
    <property type="gene ID" value="ENSSPUG00000017497.1"/>
</dbReference>
<evidence type="ECO:0000313" key="13">
    <source>
        <dbReference type="Ensembl" id="ENSSPUP00000022802.1"/>
    </source>
</evidence>
<dbReference type="InterPro" id="IPR051511">
    <property type="entry name" value="MitoQC_Scaffold_Kinases"/>
</dbReference>
<dbReference type="GO" id="GO:0005524">
    <property type="term" value="F:ATP binding"/>
    <property type="evidence" value="ECO:0007669"/>
    <property type="project" value="InterPro"/>
</dbReference>
<proteinExistence type="inferred from homology"/>
<dbReference type="GO" id="GO:0004672">
    <property type="term" value="F:protein kinase activity"/>
    <property type="evidence" value="ECO:0007669"/>
    <property type="project" value="InterPro"/>
</dbReference>
<dbReference type="GO" id="GO:0016477">
    <property type="term" value="P:cell migration"/>
    <property type="evidence" value="ECO:0007669"/>
    <property type="project" value="Ensembl"/>
</dbReference>
<evidence type="ECO:0000256" key="2">
    <source>
        <dbReference type="ARBA" id="ARBA00004246"/>
    </source>
</evidence>
<dbReference type="InterPro" id="IPR011009">
    <property type="entry name" value="Kinase-like_dom_sf"/>
</dbReference>
<dbReference type="GO" id="GO:0005737">
    <property type="term" value="C:cytoplasm"/>
    <property type="evidence" value="ECO:0007669"/>
    <property type="project" value="UniProtKB-SubCell"/>
</dbReference>
<dbReference type="Proteomes" id="UP000694392">
    <property type="component" value="Unplaced"/>
</dbReference>
<feature type="region of interest" description="Disordered" evidence="11">
    <location>
        <begin position="639"/>
        <end position="677"/>
    </location>
</feature>
<evidence type="ECO:0000256" key="1">
    <source>
        <dbReference type="ARBA" id="ARBA00004123"/>
    </source>
</evidence>
<keyword evidence="4" id="KW-0963">Cytoplasm</keyword>
<evidence type="ECO:0000256" key="6">
    <source>
        <dbReference type="ARBA" id="ARBA00022949"/>
    </source>
</evidence>
<comment type="similarity">
    <text evidence="8">Belongs to the protein kinase superfamily.</text>
</comment>
<evidence type="ECO:0000256" key="9">
    <source>
        <dbReference type="ARBA" id="ARBA00072730"/>
    </source>
</evidence>
<dbReference type="SMART" id="SM00220">
    <property type="entry name" value="S_TKc"/>
    <property type="match status" value="1"/>
</dbReference>
<evidence type="ECO:0000256" key="11">
    <source>
        <dbReference type="SAM" id="MobiDB-lite"/>
    </source>
</evidence>
<sequence length="1354" mass="148754">MSACSDFVEHLWKPGSCKNCFCPRSVHWLQTSLDLGVSSLNGIEAKSENAPLEDECVITSPYSKPTIAVKPTMINSDASDVWVDGNMNADIPQLSWRAASGKHLLTKPGEAQRTCMDHFSNHVLKKPFVHSAPKDGSSLYPPNYSVLGLHSLESRTERNISYRSMTFMSEGGMQGDRPELPNKGKLSLPYMGICHKSSVLAGTRSVADSTGQPPLRRREVVALPSENSYKPCSPDSESESGEYCSIAEYCTEGLAPQGPTGTEGKGVWHESEIPIASIWEQDIAVNARGKNRMVELSEEESRLLNLGSGFQRESHLYSSVQHHTHSEFKALAHFSEAVTPPGSVLNSSCSSSPLALPQENDYCPLATGESDLINGNHVENSSSSSSTVAEPPLACHVDPPQSEPIYAESTKRKKVQLNNLRGHTRTGVLAHSLVTEQADGPWSDEVHCLSNEKECQDSSTQVAAKITIMAAHTKDDSRTIFLSSPDSDVGVQWQWVSPTSRPDTPNLSPSFGCGESPPANGGIGLNESSQKFHLQTMKKNVANESPAIPPKASKGSPPRGERSHLPSVSSSVVGICDNRGHEGAMDSCPFRPLPSLCSHINRISSEETSRCPAGTCSERRHKYYSVAWNKQCRIEEEEEEEQGALNHTQTREMEKGTASAPSSAGHHHGADCSLQDNKTGMSKSASFELKPCVFYRRPPQSAHLLYSLSRHFLKMNKSNSELEKASTDSAESLSQSFREIQVSFTAGSIDSLNFDTNTLSNGGDSCKPSHSPTLPEKQNFPSAPFPVVSSKDRPHCALPQPPPLPQKKTVSRTVSSPDGFFWGPASPSRTTNPTSPRLNISHSESNVCVRKESLFGSSANLGNNHRTFSSSESLEKAFKGTGHWASAPSKRYVACAPNKNGQSFSSSQLSVSSQVSSGSSLQLHNLLSNIDSKEGVYAKLGGLYAESLRRLVAKCEDCFMRDQKSELRFNENNWSLFKLTCNKPCCNSGDAIYYCATCSKDPTSTYAVKICKMPDSKASASYCSPSVPVHFNVQQDCGHFVASVPSSMLLLSDALRNASPDGLCPSRSAGERDCIVVITREVPHQTAADFVREAAAFHKTKPELYERRSCFLLLQLCSGLEHLKEYSIIHRDLCLENLLLVHCKPSTSCGKTKEDKSLPRLIISNFLKAKQKPGTVDSKVKKNQARLAPEIVSASQYKKFDEFQTGILIYELLHQANPFEVRTHLREQEYSQDDLPPIPNLSIYSRGLQQLAHSLLEADPIKRIRITEAKRMLQCLLWGPRKDLTDQPLNHEEALHNALQNWIDMKRALLMMKFAERAVDTERSVELEDWLCCQYLASAAPASLINTLKLLQLL</sequence>
<evidence type="ECO:0000256" key="8">
    <source>
        <dbReference type="ARBA" id="ARBA00038349"/>
    </source>
</evidence>
<dbReference type="FunFam" id="1.10.510.10:FF:000510">
    <property type="entry name" value="Inactive tyrosine-protein kinase PRAG1"/>
    <property type="match status" value="1"/>
</dbReference>
<feature type="compositionally biased region" description="Polar residues" evidence="11">
    <location>
        <begin position="827"/>
        <end position="839"/>
    </location>
</feature>